<evidence type="ECO:0000256" key="2">
    <source>
        <dbReference type="ARBA" id="ARBA00010054"/>
    </source>
</evidence>
<keyword evidence="3" id="KW-0217">Developmental protein</keyword>
<protein>
    <submittedName>
        <fullName evidence="15 16">Secreted frizzled-related protein 1-like</fullName>
    </submittedName>
</protein>
<dbReference type="GO" id="GO:0005615">
    <property type="term" value="C:extracellular space"/>
    <property type="evidence" value="ECO:0007669"/>
    <property type="project" value="TreeGrafter"/>
</dbReference>
<feature type="domain" description="FZ" evidence="12">
    <location>
        <begin position="71"/>
        <end position="188"/>
    </location>
</feature>
<accession>A0A9W3BHX3</accession>
<organism evidence="14 16">
    <name type="scientific">Biomphalaria glabrata</name>
    <name type="common">Bloodfluke planorb</name>
    <name type="synonym">Freshwater snail</name>
    <dbReference type="NCBI Taxonomy" id="6526"/>
    <lineage>
        <taxon>Eukaryota</taxon>
        <taxon>Metazoa</taxon>
        <taxon>Spiralia</taxon>
        <taxon>Lophotrochozoa</taxon>
        <taxon>Mollusca</taxon>
        <taxon>Gastropoda</taxon>
        <taxon>Heterobranchia</taxon>
        <taxon>Euthyneura</taxon>
        <taxon>Panpulmonata</taxon>
        <taxon>Hygrophila</taxon>
        <taxon>Lymnaeoidea</taxon>
        <taxon>Planorbidae</taxon>
        <taxon>Biomphalaria</taxon>
    </lineage>
</organism>
<dbReference type="SMART" id="SM00063">
    <property type="entry name" value="FRI"/>
    <property type="match status" value="1"/>
</dbReference>
<dbReference type="GO" id="GO:0030154">
    <property type="term" value="P:cell differentiation"/>
    <property type="evidence" value="ECO:0007669"/>
    <property type="project" value="UniProtKB-KW"/>
</dbReference>
<evidence type="ECO:0000256" key="6">
    <source>
        <dbReference type="ARBA" id="ARBA00022729"/>
    </source>
</evidence>
<keyword evidence="6 11" id="KW-0732">Signal</keyword>
<feature type="signal peptide" evidence="11">
    <location>
        <begin position="1"/>
        <end position="34"/>
    </location>
</feature>
<feature type="compositionally biased region" description="Polar residues" evidence="10">
    <location>
        <begin position="335"/>
        <end position="344"/>
    </location>
</feature>
<feature type="compositionally biased region" description="Basic and acidic residues" evidence="10">
    <location>
        <begin position="377"/>
        <end position="389"/>
    </location>
</feature>
<name>A0A9W3BHX3_BIOGL</name>
<dbReference type="GO" id="GO:0035567">
    <property type="term" value="P:non-canonical Wnt signaling pathway"/>
    <property type="evidence" value="ECO:0007669"/>
    <property type="project" value="TreeGrafter"/>
</dbReference>
<evidence type="ECO:0000256" key="5">
    <source>
        <dbReference type="ARBA" id="ARBA00022687"/>
    </source>
</evidence>
<feature type="domain" description="NTR" evidence="13">
    <location>
        <begin position="198"/>
        <end position="319"/>
    </location>
</feature>
<dbReference type="InterPro" id="IPR008993">
    <property type="entry name" value="TIMP-like_OB-fold"/>
</dbReference>
<sequence length="432" mass="48827">MSSRSLLSILLSRNFCLVISLTVCSLLEVISARAQNFNEDNYNYYYNYNNNAGEYLSDWNQNEWGKMSGRSLSSKCVDIPSNLTLCHGIGYTRMLLPNILDHDSLNEVTQQAASWVPLVNINCHPDAKVFLCSLFSPVCLERLIYPCRSLCEGVQANCVGNMKAFGFDWPDMLKCDKFPLDNDMCIKLIHDKKPDNNCSACKHPLTHEAMIADFCRLEVAMRVQIKEFRNVNGNKELILKNKRTFFKGEKLFKNARQLTAVIEGGASCTCQTINSTTERYMLMGIKRDDKIIVKFGMLWNKKDKEFKKGFKAIHKGNTCEGIFREMVVNGETKPPSGTGTTQGAKDTGKKPSKNKKGGKNQKPPKKGKQNTKKNKKGNKEKENDKEKMKDKKGKKGKDKVKTTSGNTANRRDTMSKTELEDRALSNFMKVAN</sequence>
<dbReference type="RefSeq" id="XP_055899091.1">
    <property type="nucleotide sequence ID" value="XM_056043116.1"/>
</dbReference>
<dbReference type="InterPro" id="IPR036790">
    <property type="entry name" value="Frizzled_dom_sf"/>
</dbReference>
<dbReference type="SUPFAM" id="SSF50242">
    <property type="entry name" value="TIMP-like"/>
    <property type="match status" value="1"/>
</dbReference>
<dbReference type="Gene3D" id="2.40.50.120">
    <property type="match status" value="1"/>
</dbReference>
<dbReference type="Pfam" id="PF01392">
    <property type="entry name" value="Fz"/>
    <property type="match status" value="1"/>
</dbReference>
<comment type="similarity">
    <text evidence="2">Belongs to the secreted frizzled-related protein (sFRP) family.</text>
</comment>
<dbReference type="Gene3D" id="1.10.2000.10">
    <property type="entry name" value="Frizzled cysteine-rich domain"/>
    <property type="match status" value="1"/>
</dbReference>
<dbReference type="PANTHER" id="PTHR11309:SF148">
    <property type="entry name" value="SECRETED FRIZZLED-RELATED PROTEIN 1"/>
    <property type="match status" value="1"/>
</dbReference>
<keyword evidence="8 9" id="KW-1015">Disulfide bond</keyword>
<evidence type="ECO:0000313" key="16">
    <source>
        <dbReference type="RefSeq" id="XP_055899091.1"/>
    </source>
</evidence>
<feature type="compositionally biased region" description="Basic residues" evidence="10">
    <location>
        <begin position="350"/>
        <end position="376"/>
    </location>
</feature>
<dbReference type="RefSeq" id="XP_055899092.1">
    <property type="nucleotide sequence ID" value="XM_056043117.1"/>
</dbReference>
<feature type="disulfide bond" evidence="9">
    <location>
        <begin position="151"/>
        <end position="175"/>
    </location>
</feature>
<comment type="subcellular location">
    <subcellularLocation>
        <location evidence="1">Secreted</location>
    </subcellularLocation>
</comment>
<gene>
    <name evidence="15 16 17" type="primary">LOC106065558</name>
</gene>
<keyword evidence="7" id="KW-0221">Differentiation</keyword>
<dbReference type="RefSeq" id="XP_055899090.1">
    <property type="nucleotide sequence ID" value="XM_056043115.1"/>
</dbReference>
<feature type="compositionally biased region" description="Basic and acidic residues" evidence="10">
    <location>
        <begin position="409"/>
        <end position="423"/>
    </location>
</feature>
<evidence type="ECO:0000259" key="12">
    <source>
        <dbReference type="PROSITE" id="PS50038"/>
    </source>
</evidence>
<evidence type="ECO:0000256" key="8">
    <source>
        <dbReference type="ARBA" id="ARBA00023157"/>
    </source>
</evidence>
<dbReference type="AlphaFoldDB" id="A0A9W3BHX3"/>
<dbReference type="PANTHER" id="PTHR11309">
    <property type="entry name" value="FRIZZLED"/>
    <property type="match status" value="1"/>
</dbReference>
<evidence type="ECO:0000256" key="3">
    <source>
        <dbReference type="ARBA" id="ARBA00022473"/>
    </source>
</evidence>
<evidence type="ECO:0000256" key="1">
    <source>
        <dbReference type="ARBA" id="ARBA00004613"/>
    </source>
</evidence>
<feature type="disulfide bond" evidence="9">
    <location>
        <begin position="86"/>
        <end position="132"/>
    </location>
</feature>
<evidence type="ECO:0000256" key="4">
    <source>
        <dbReference type="ARBA" id="ARBA00022525"/>
    </source>
</evidence>
<dbReference type="GO" id="GO:0060070">
    <property type="term" value="P:canonical Wnt signaling pathway"/>
    <property type="evidence" value="ECO:0007669"/>
    <property type="project" value="TreeGrafter"/>
</dbReference>
<reference evidence="15 16" key="1">
    <citation type="submission" date="2025-04" db="UniProtKB">
        <authorList>
            <consortium name="RefSeq"/>
        </authorList>
    </citation>
    <scope>IDENTIFICATION</scope>
</reference>
<keyword evidence="14" id="KW-1185">Reference proteome</keyword>
<dbReference type="SUPFAM" id="SSF63501">
    <property type="entry name" value="Frizzled cysteine-rich domain"/>
    <property type="match status" value="1"/>
</dbReference>
<dbReference type="PROSITE" id="PS50038">
    <property type="entry name" value="FZ"/>
    <property type="match status" value="1"/>
</dbReference>
<feature type="region of interest" description="Disordered" evidence="10">
    <location>
        <begin position="329"/>
        <end position="432"/>
    </location>
</feature>
<evidence type="ECO:0000256" key="11">
    <source>
        <dbReference type="SAM" id="SignalP"/>
    </source>
</evidence>
<evidence type="ECO:0000259" key="13">
    <source>
        <dbReference type="PROSITE" id="PS50189"/>
    </source>
</evidence>
<proteinExistence type="inferred from homology"/>
<evidence type="ECO:0000256" key="7">
    <source>
        <dbReference type="ARBA" id="ARBA00022782"/>
    </source>
</evidence>
<evidence type="ECO:0000256" key="10">
    <source>
        <dbReference type="SAM" id="MobiDB-lite"/>
    </source>
</evidence>
<dbReference type="GeneID" id="106065558"/>
<dbReference type="InterPro" id="IPR001134">
    <property type="entry name" value="Netrin_domain"/>
</dbReference>
<dbReference type="OrthoDB" id="5985572at2759"/>
<dbReference type="PROSITE" id="PS50189">
    <property type="entry name" value="NTR"/>
    <property type="match status" value="1"/>
</dbReference>
<evidence type="ECO:0000256" key="9">
    <source>
        <dbReference type="PROSITE-ProRule" id="PRU00090"/>
    </source>
</evidence>
<comment type="caution">
    <text evidence="9">Lacks conserved residue(s) required for the propagation of feature annotation.</text>
</comment>
<keyword evidence="4" id="KW-0964">Secreted</keyword>
<evidence type="ECO:0000313" key="14">
    <source>
        <dbReference type="Proteomes" id="UP001165740"/>
    </source>
</evidence>
<dbReference type="Proteomes" id="UP001165740">
    <property type="component" value="Chromosome 10"/>
</dbReference>
<dbReference type="FunFam" id="1.10.2000.10:FF:000001">
    <property type="entry name" value="secreted frizzled-related protein 2"/>
    <property type="match status" value="1"/>
</dbReference>
<keyword evidence="5" id="KW-0879">Wnt signaling pathway</keyword>
<dbReference type="InterPro" id="IPR015526">
    <property type="entry name" value="Frizzled/SFRP"/>
</dbReference>
<feature type="chain" id="PRO_5044703054" evidence="11">
    <location>
        <begin position="35"/>
        <end position="432"/>
    </location>
</feature>
<evidence type="ECO:0000313" key="17">
    <source>
        <dbReference type="RefSeq" id="XP_055899092.1"/>
    </source>
</evidence>
<dbReference type="GO" id="GO:0017147">
    <property type="term" value="F:Wnt-protein binding"/>
    <property type="evidence" value="ECO:0007669"/>
    <property type="project" value="TreeGrafter"/>
</dbReference>
<dbReference type="InterPro" id="IPR020067">
    <property type="entry name" value="Frizzled_dom"/>
</dbReference>
<evidence type="ECO:0000313" key="15">
    <source>
        <dbReference type="RefSeq" id="XP_055899090.1"/>
    </source>
</evidence>
<dbReference type="OMA" id="CINGYHE"/>